<dbReference type="AlphaFoldDB" id="A0A6C0E0S9"/>
<evidence type="ECO:0000256" key="3">
    <source>
        <dbReference type="ARBA" id="ARBA00022989"/>
    </source>
</evidence>
<feature type="transmembrane region" description="Helical" evidence="5">
    <location>
        <begin position="12"/>
        <end position="32"/>
    </location>
</feature>
<keyword evidence="3 5" id="KW-1133">Transmembrane helix</keyword>
<comment type="subcellular location">
    <subcellularLocation>
        <location evidence="1">Membrane</location>
        <topology evidence="1">Multi-pass membrane protein</topology>
    </subcellularLocation>
</comment>
<feature type="transmembrane region" description="Helical" evidence="5">
    <location>
        <begin position="183"/>
        <end position="203"/>
    </location>
</feature>
<dbReference type="Pfam" id="PF04193">
    <property type="entry name" value="PQ-loop"/>
    <property type="match status" value="2"/>
</dbReference>
<dbReference type="Gene3D" id="1.20.1280.290">
    <property type="match status" value="2"/>
</dbReference>
<proteinExistence type="predicted"/>
<dbReference type="EMBL" id="MN739708">
    <property type="protein sequence ID" value="QHT22200.1"/>
    <property type="molecule type" value="Genomic_DNA"/>
</dbReference>
<accession>A0A6C0E0S9</accession>
<organism evidence="6">
    <name type="scientific">viral metagenome</name>
    <dbReference type="NCBI Taxonomy" id="1070528"/>
    <lineage>
        <taxon>unclassified sequences</taxon>
        <taxon>metagenomes</taxon>
        <taxon>organismal metagenomes</taxon>
    </lineage>
</organism>
<feature type="transmembrane region" description="Helical" evidence="5">
    <location>
        <begin position="39"/>
        <end position="61"/>
    </location>
</feature>
<protein>
    <submittedName>
        <fullName evidence="6">Uncharacterized protein</fullName>
    </submittedName>
</protein>
<sequence>MYNIYKTKDVTGLSFDLILLIYTGDVLSYITAKAKGINIIITIGSIVHAFLGGILLAQWVYYNKVTPINEMDRNEPYSTSDSTTKVKQILGVSGLLLVVKLIVELCNPAMFYIDALAWFTTFLFISSRIPQIYLNYFRKSVTGLSLISFVMLSIANILFVATILVVIIDLDQNEINPYIWTNIQWIFGGITSTLFDFVIYYQFYIYDRYRRLIISPT</sequence>
<keyword evidence="2 5" id="KW-0812">Transmembrane</keyword>
<dbReference type="InterPro" id="IPR051415">
    <property type="entry name" value="LAAT-1"/>
</dbReference>
<keyword evidence="4 5" id="KW-0472">Membrane</keyword>
<evidence type="ECO:0000256" key="5">
    <source>
        <dbReference type="SAM" id="Phobius"/>
    </source>
</evidence>
<evidence type="ECO:0000313" key="6">
    <source>
        <dbReference type="EMBL" id="QHT22200.1"/>
    </source>
</evidence>
<reference evidence="6" key="1">
    <citation type="journal article" date="2020" name="Nature">
        <title>Giant virus diversity and host interactions through global metagenomics.</title>
        <authorList>
            <person name="Schulz F."/>
            <person name="Roux S."/>
            <person name="Paez-Espino D."/>
            <person name="Jungbluth S."/>
            <person name="Walsh D.A."/>
            <person name="Denef V.J."/>
            <person name="McMahon K.D."/>
            <person name="Konstantinidis K.T."/>
            <person name="Eloe-Fadrosh E.A."/>
            <person name="Kyrpides N.C."/>
            <person name="Woyke T."/>
        </authorList>
    </citation>
    <scope>NUCLEOTIDE SEQUENCE</scope>
    <source>
        <strain evidence="6">GVMAG-M-3300023179-107</strain>
    </source>
</reference>
<evidence type="ECO:0000256" key="1">
    <source>
        <dbReference type="ARBA" id="ARBA00004141"/>
    </source>
</evidence>
<dbReference type="PANTHER" id="PTHR16201">
    <property type="entry name" value="SEVEN TRANSMEMBRANE PROTEIN 1-RELATED"/>
    <property type="match status" value="1"/>
</dbReference>
<name>A0A6C0E0S9_9ZZZZ</name>
<evidence type="ECO:0000256" key="2">
    <source>
        <dbReference type="ARBA" id="ARBA00022692"/>
    </source>
</evidence>
<evidence type="ECO:0000256" key="4">
    <source>
        <dbReference type="ARBA" id="ARBA00023136"/>
    </source>
</evidence>
<feature type="transmembrane region" description="Helical" evidence="5">
    <location>
        <begin position="109"/>
        <end position="129"/>
    </location>
</feature>
<dbReference type="InterPro" id="IPR006603">
    <property type="entry name" value="PQ-loop_rpt"/>
</dbReference>
<feature type="transmembrane region" description="Helical" evidence="5">
    <location>
        <begin position="141"/>
        <end position="168"/>
    </location>
</feature>
<dbReference type="GO" id="GO:0016020">
    <property type="term" value="C:membrane"/>
    <property type="evidence" value="ECO:0007669"/>
    <property type="project" value="UniProtKB-SubCell"/>
</dbReference>
<dbReference type="SMART" id="SM00679">
    <property type="entry name" value="CTNS"/>
    <property type="match status" value="2"/>
</dbReference>